<protein>
    <submittedName>
        <fullName evidence="3">Uncharacterized protein LOC107412918</fullName>
    </submittedName>
</protein>
<name>A0ABM3IDA8_ZIZJJ</name>
<keyword evidence="2" id="KW-1185">Reference proteome</keyword>
<dbReference type="PROSITE" id="PS50297">
    <property type="entry name" value="ANK_REP_REGION"/>
    <property type="match status" value="3"/>
</dbReference>
<organism evidence="2 3">
    <name type="scientific">Ziziphus jujuba</name>
    <name type="common">Chinese jujube</name>
    <name type="synonym">Ziziphus sativa</name>
    <dbReference type="NCBI Taxonomy" id="326968"/>
    <lineage>
        <taxon>Eukaryota</taxon>
        <taxon>Viridiplantae</taxon>
        <taxon>Streptophyta</taxon>
        <taxon>Embryophyta</taxon>
        <taxon>Tracheophyta</taxon>
        <taxon>Spermatophyta</taxon>
        <taxon>Magnoliopsida</taxon>
        <taxon>eudicotyledons</taxon>
        <taxon>Gunneridae</taxon>
        <taxon>Pentapetalae</taxon>
        <taxon>rosids</taxon>
        <taxon>fabids</taxon>
        <taxon>Rosales</taxon>
        <taxon>Rhamnaceae</taxon>
        <taxon>Paliureae</taxon>
        <taxon>Ziziphus</taxon>
    </lineage>
</organism>
<sequence length="423" mass="47553">MDAELYDAAINGSHDYFAKRADAATTNLSGQVTTELKNTFLHVAAKSGKLRIEEEQPHLVGFLYEKNEKGNTALHVAAKFGHLEFVRILMRARKKDMERNMKLLTIVNQQGETALHEAVRHNHFDIVKLLIEEEPELVSLKNHAGESPLFMAVDRCFYPVALHILEKNNPNCSFDGRNGMNVLHAAVIRSQRCGRNFTVTEVLTEVLSLFFQNLNRIHKLHRQTETLSPKLHKPKSGVERAKEGLAVDDVSSGADPTAYLVLIDGNVNRSLASKKNKQGMSSLHIAAKKGHVDVIRTLIKECPEICELFDNKNRTALHVAVESSEAEAVKFFLRSLTFLDLINEKDNKGNTALHLAAASTRADFKILAMLANDSKIDKEATNNNGMTFYDIVLSNKQLKDKELKLKAFMEKLFLREHTSNYKP</sequence>
<gene>
    <name evidence="3" type="primary">LOC107412918</name>
</gene>
<feature type="repeat" description="ANK" evidence="1">
    <location>
        <begin position="278"/>
        <end position="300"/>
    </location>
</feature>
<dbReference type="InterPro" id="IPR036770">
    <property type="entry name" value="Ankyrin_rpt-contain_sf"/>
</dbReference>
<dbReference type="SUPFAM" id="SSF48403">
    <property type="entry name" value="Ankyrin repeat"/>
    <property type="match status" value="2"/>
</dbReference>
<proteinExistence type="predicted"/>
<dbReference type="PANTHER" id="PTHR24121">
    <property type="entry name" value="NO MECHANORECEPTOR POTENTIAL C, ISOFORM D-RELATED"/>
    <property type="match status" value="1"/>
</dbReference>
<evidence type="ECO:0000313" key="3">
    <source>
        <dbReference type="RefSeq" id="XP_048326008.2"/>
    </source>
</evidence>
<evidence type="ECO:0000256" key="1">
    <source>
        <dbReference type="PROSITE-ProRule" id="PRU00023"/>
    </source>
</evidence>
<feature type="repeat" description="ANK" evidence="1">
    <location>
        <begin position="110"/>
        <end position="142"/>
    </location>
</feature>
<dbReference type="Pfam" id="PF12796">
    <property type="entry name" value="Ank_2"/>
    <property type="match status" value="2"/>
</dbReference>
<dbReference type="RefSeq" id="XP_048326008.2">
    <property type="nucleotide sequence ID" value="XM_048470051.2"/>
</dbReference>
<accession>A0ABM3IDA8</accession>
<dbReference type="PANTHER" id="PTHR24121:SF22">
    <property type="entry name" value="PROTEIN ACCELERATED CELL DEATH 6-LIKE"/>
    <property type="match status" value="1"/>
</dbReference>
<dbReference type="SMART" id="SM00248">
    <property type="entry name" value="ANK"/>
    <property type="match status" value="7"/>
</dbReference>
<keyword evidence="1" id="KW-0040">ANK repeat</keyword>
<dbReference type="Gene3D" id="1.25.40.20">
    <property type="entry name" value="Ankyrin repeat-containing domain"/>
    <property type="match status" value="2"/>
</dbReference>
<dbReference type="Proteomes" id="UP001652623">
    <property type="component" value="Chromosome 8"/>
</dbReference>
<dbReference type="PROSITE" id="PS50088">
    <property type="entry name" value="ANK_REPEAT"/>
    <property type="match status" value="3"/>
</dbReference>
<evidence type="ECO:0000313" key="2">
    <source>
        <dbReference type="Proteomes" id="UP001652623"/>
    </source>
</evidence>
<feature type="repeat" description="ANK" evidence="1">
    <location>
        <begin position="69"/>
        <end position="91"/>
    </location>
</feature>
<reference evidence="3" key="1">
    <citation type="submission" date="2025-08" db="UniProtKB">
        <authorList>
            <consortium name="RefSeq"/>
        </authorList>
    </citation>
    <scope>IDENTIFICATION</scope>
    <source>
        <tissue evidence="3">Seedling</tissue>
    </source>
</reference>
<dbReference type="InterPro" id="IPR002110">
    <property type="entry name" value="Ankyrin_rpt"/>
</dbReference>
<dbReference type="GeneID" id="107412918"/>